<evidence type="ECO:0000313" key="2">
    <source>
        <dbReference type="Proteomes" id="UP000065822"/>
    </source>
</evidence>
<name>A0ABN4KCV4_9FLAO</name>
<dbReference type="EMBL" id="CP014227">
    <property type="protein sequence ID" value="AMD84171.1"/>
    <property type="molecule type" value="Genomic_DNA"/>
</dbReference>
<evidence type="ECO:0000313" key="1">
    <source>
        <dbReference type="EMBL" id="AMD84171.1"/>
    </source>
</evidence>
<accession>A0ABN4KCV4</accession>
<proteinExistence type="predicted"/>
<keyword evidence="2" id="KW-1185">Reference proteome</keyword>
<dbReference type="RefSeq" id="WP_066427673.1">
    <property type="nucleotide sequence ID" value="NZ_CP014227.1"/>
</dbReference>
<sequence>MMKKIFILAFIPLTLWCCTACGDKKEKEISQIQVPFQVVRLDSLFVNTPDEQLSDLQRKYPQFFTKAISDEEWHKIHRDTIYKALYKEVNKSLGDFSAQKKEIKSLFQHIKYYFPKFTPPKVVTLLTQVDYQSRVIYADSLLLIGTDNYLGEKHPYYENIQAYISNELQPQYLTVDIADAFADQIVPHVGTITFLDEMVYEGKKLYLESLLLPDKTEAQLLRYTPEKYSWAEANEAMIWRTFIEDEVLYQTDKKLLSRFIFPAPFSKFYREIDNDTPGQLGRYIGLQIVKAYVEKHKGEALPKLLAMKGEDLFKQSLYKPQK</sequence>
<reference evidence="1 2" key="1">
    <citation type="submission" date="2016-02" db="EMBL/GenBank/DDBJ databases">
        <authorList>
            <person name="Holder M.E."/>
            <person name="Ajami N.J."/>
            <person name="Petrosino J.F."/>
        </authorList>
    </citation>
    <scope>NUCLEOTIDE SEQUENCE [LARGE SCALE GENOMIC DNA]</scope>
    <source>
        <strain evidence="1 2">CCUG 32990</strain>
    </source>
</reference>
<gene>
    <name evidence="1" type="ORF">AXF12_00640</name>
</gene>
<keyword evidence="1" id="KW-0449">Lipoprotein</keyword>
<organism evidence="1 2">
    <name type="scientific">Capnocytophaga haemolytica</name>
    <dbReference type="NCBI Taxonomy" id="45243"/>
    <lineage>
        <taxon>Bacteria</taxon>
        <taxon>Pseudomonadati</taxon>
        <taxon>Bacteroidota</taxon>
        <taxon>Flavobacteriia</taxon>
        <taxon>Flavobacteriales</taxon>
        <taxon>Flavobacteriaceae</taxon>
        <taxon>Capnocytophaga</taxon>
    </lineage>
</organism>
<protein>
    <submittedName>
        <fullName evidence="1">Gliding motility lipoprotein GldB</fullName>
    </submittedName>
</protein>
<dbReference type="Proteomes" id="UP000065822">
    <property type="component" value="Chromosome"/>
</dbReference>
<dbReference type="InterPro" id="IPR019853">
    <property type="entry name" value="GldB-like"/>
</dbReference>
<dbReference type="Pfam" id="PF25594">
    <property type="entry name" value="GldB_lipo"/>
    <property type="match status" value="1"/>
</dbReference>